<keyword evidence="3" id="KW-1185">Reference proteome</keyword>
<reference evidence="3" key="1">
    <citation type="submission" date="2016-10" db="EMBL/GenBank/DDBJ databases">
        <authorList>
            <person name="Varghese N."/>
            <person name="Submissions S."/>
        </authorList>
    </citation>
    <scope>NUCLEOTIDE SEQUENCE [LARGE SCALE GENOMIC DNA]</scope>
    <source>
        <strain evidence="3">DSM 24740</strain>
    </source>
</reference>
<dbReference type="Proteomes" id="UP000199021">
    <property type="component" value="Unassembled WGS sequence"/>
</dbReference>
<evidence type="ECO:0000313" key="2">
    <source>
        <dbReference type="EMBL" id="SEQ24807.1"/>
    </source>
</evidence>
<gene>
    <name evidence="2" type="ORF">SAMN05444359_10771</name>
</gene>
<dbReference type="AlphaFoldDB" id="A0A1H9EGZ3"/>
<evidence type="ECO:0000256" key="1">
    <source>
        <dbReference type="SAM" id="SignalP"/>
    </source>
</evidence>
<dbReference type="PROSITE" id="PS51257">
    <property type="entry name" value="PROKAR_LIPOPROTEIN"/>
    <property type="match status" value="1"/>
</dbReference>
<feature type="signal peptide" evidence="1">
    <location>
        <begin position="1"/>
        <end position="23"/>
    </location>
</feature>
<accession>A0A1H9EGZ3</accession>
<evidence type="ECO:0000313" key="3">
    <source>
        <dbReference type="Proteomes" id="UP000199021"/>
    </source>
</evidence>
<dbReference type="RefSeq" id="WP_090167144.1">
    <property type="nucleotide sequence ID" value="NZ_FOFB01000007.1"/>
</dbReference>
<feature type="chain" id="PRO_5011795122" description="Lipoprotein" evidence="1">
    <location>
        <begin position="24"/>
        <end position="200"/>
    </location>
</feature>
<evidence type="ECO:0008006" key="4">
    <source>
        <dbReference type="Google" id="ProtNLM"/>
    </source>
</evidence>
<organism evidence="2 3">
    <name type="scientific">Neolewinella agarilytica</name>
    <dbReference type="NCBI Taxonomy" id="478744"/>
    <lineage>
        <taxon>Bacteria</taxon>
        <taxon>Pseudomonadati</taxon>
        <taxon>Bacteroidota</taxon>
        <taxon>Saprospiria</taxon>
        <taxon>Saprospirales</taxon>
        <taxon>Lewinellaceae</taxon>
        <taxon>Neolewinella</taxon>
    </lineage>
</organism>
<dbReference type="EMBL" id="FOFB01000007">
    <property type="protein sequence ID" value="SEQ24807.1"/>
    <property type="molecule type" value="Genomic_DNA"/>
</dbReference>
<keyword evidence="1" id="KW-0732">Signal</keyword>
<dbReference type="OrthoDB" id="966030at2"/>
<proteinExistence type="predicted"/>
<dbReference type="InParanoid" id="A0A1H9EGZ3"/>
<dbReference type="STRING" id="478744.SAMN05444359_10771"/>
<name>A0A1H9EGZ3_9BACT</name>
<protein>
    <recommendedName>
        <fullName evidence="4">Lipoprotein</fullName>
    </recommendedName>
</protein>
<sequence>MRKLIFLFALLGGLTLTSCINDADLPPLERYEKAHARGVASKQKTNDFFLGLELGIAKREYYDRCTVLNKNQQITMAGGGNAVDHQLPDELDRPATMTFAPDFGDSYTVEAMDVLFSYVDWSPWNKNAHSDKLLKDVAEWMDEQYGGEWIVVPHEVLGSIVTQVNNNRAIAIWMKDSQIVQARFTDLSVLPEEKLGQKIR</sequence>